<dbReference type="GO" id="GO:0016491">
    <property type="term" value="F:oxidoreductase activity"/>
    <property type="evidence" value="ECO:0007669"/>
    <property type="project" value="InterPro"/>
</dbReference>
<dbReference type="InterPro" id="IPR036736">
    <property type="entry name" value="ACP-like_sf"/>
</dbReference>
<dbReference type="InterPro" id="IPR042099">
    <property type="entry name" value="ANL_N_sf"/>
</dbReference>
<keyword evidence="3" id="KW-0436">Ligase</keyword>
<evidence type="ECO:0000256" key="2">
    <source>
        <dbReference type="ARBA" id="ARBA00022553"/>
    </source>
</evidence>
<evidence type="ECO:0000313" key="5">
    <source>
        <dbReference type="EMBL" id="ORY11559.1"/>
    </source>
</evidence>
<dbReference type="PANTHER" id="PTHR45527">
    <property type="entry name" value="NONRIBOSOMAL PEPTIDE SYNTHETASE"/>
    <property type="match status" value="1"/>
</dbReference>
<dbReference type="AlphaFoldDB" id="A0A1Y1ZMS9"/>
<dbReference type="PROSITE" id="PS00498">
    <property type="entry name" value="TYROSINASE_2"/>
    <property type="match status" value="1"/>
</dbReference>
<dbReference type="Gene3D" id="3.40.50.12780">
    <property type="entry name" value="N-terminal domain of ligase-like"/>
    <property type="match status" value="1"/>
</dbReference>
<dbReference type="STRING" id="1231657.A0A1Y1ZMS9"/>
<evidence type="ECO:0000313" key="6">
    <source>
        <dbReference type="Proteomes" id="UP000193144"/>
    </source>
</evidence>
<name>A0A1Y1ZMS9_9PLEO</name>
<keyword evidence="2" id="KW-0597">Phosphoprotein</keyword>
<dbReference type="PANTHER" id="PTHR45527:SF1">
    <property type="entry name" value="FATTY ACID SYNTHASE"/>
    <property type="match status" value="1"/>
</dbReference>
<dbReference type="GO" id="GO:0005737">
    <property type="term" value="C:cytoplasm"/>
    <property type="evidence" value="ECO:0007669"/>
    <property type="project" value="TreeGrafter"/>
</dbReference>
<dbReference type="InterPro" id="IPR002227">
    <property type="entry name" value="Tyrosinase_Cu-bd"/>
</dbReference>
<dbReference type="OrthoDB" id="329835at2759"/>
<comment type="caution">
    <text evidence="5">The sequence shown here is derived from an EMBL/GenBank/DDBJ whole genome shotgun (WGS) entry which is preliminary data.</text>
</comment>
<dbReference type="GO" id="GO:0016874">
    <property type="term" value="F:ligase activity"/>
    <property type="evidence" value="ECO:0007669"/>
    <property type="project" value="UniProtKB-KW"/>
</dbReference>
<dbReference type="Pfam" id="PF00550">
    <property type="entry name" value="PP-binding"/>
    <property type="match status" value="1"/>
</dbReference>
<evidence type="ECO:0000256" key="3">
    <source>
        <dbReference type="ARBA" id="ARBA00022598"/>
    </source>
</evidence>
<dbReference type="EMBL" id="MCFA01000060">
    <property type="protein sequence ID" value="ORY11559.1"/>
    <property type="molecule type" value="Genomic_DNA"/>
</dbReference>
<reference evidence="5 6" key="1">
    <citation type="submission" date="2016-07" db="EMBL/GenBank/DDBJ databases">
        <title>Pervasive Adenine N6-methylation of Active Genes in Fungi.</title>
        <authorList>
            <consortium name="DOE Joint Genome Institute"/>
            <person name="Mondo S.J."/>
            <person name="Dannebaum R.O."/>
            <person name="Kuo R.C."/>
            <person name="Labutti K."/>
            <person name="Haridas S."/>
            <person name="Kuo A."/>
            <person name="Salamov A."/>
            <person name="Ahrendt S.R."/>
            <person name="Lipzen A."/>
            <person name="Sullivan W."/>
            <person name="Andreopoulos W.B."/>
            <person name="Clum A."/>
            <person name="Lindquist E."/>
            <person name="Daum C."/>
            <person name="Ramamoorthy G.K."/>
            <person name="Gryganskyi A."/>
            <person name="Culley D."/>
            <person name="Magnuson J.K."/>
            <person name="James T.Y."/>
            <person name="O'Malley M.A."/>
            <person name="Stajich J.E."/>
            <person name="Spatafora J.W."/>
            <person name="Visel A."/>
            <person name="Grigoriev I.V."/>
        </authorList>
    </citation>
    <scope>NUCLEOTIDE SEQUENCE [LARGE SCALE GENOMIC DNA]</scope>
    <source>
        <strain evidence="5 6">CBS 115471</strain>
    </source>
</reference>
<evidence type="ECO:0000256" key="1">
    <source>
        <dbReference type="ARBA" id="ARBA00022450"/>
    </source>
</evidence>
<keyword evidence="1" id="KW-0596">Phosphopantetheine</keyword>
<dbReference type="Proteomes" id="UP000193144">
    <property type="component" value="Unassembled WGS sequence"/>
</dbReference>
<protein>
    <recommendedName>
        <fullName evidence="4">Carrier domain-containing protein</fullName>
    </recommendedName>
</protein>
<keyword evidence="6" id="KW-1185">Reference proteome</keyword>
<dbReference type="Gene3D" id="1.10.1200.10">
    <property type="entry name" value="ACP-like"/>
    <property type="match status" value="1"/>
</dbReference>
<dbReference type="SUPFAM" id="SSF56801">
    <property type="entry name" value="Acetyl-CoA synthetase-like"/>
    <property type="match status" value="1"/>
</dbReference>
<organism evidence="5 6">
    <name type="scientific">Clohesyomyces aquaticus</name>
    <dbReference type="NCBI Taxonomy" id="1231657"/>
    <lineage>
        <taxon>Eukaryota</taxon>
        <taxon>Fungi</taxon>
        <taxon>Dikarya</taxon>
        <taxon>Ascomycota</taxon>
        <taxon>Pezizomycotina</taxon>
        <taxon>Dothideomycetes</taxon>
        <taxon>Pleosporomycetidae</taxon>
        <taxon>Pleosporales</taxon>
        <taxon>Lindgomycetaceae</taxon>
        <taxon>Clohesyomyces</taxon>
    </lineage>
</organism>
<dbReference type="GO" id="GO:0031177">
    <property type="term" value="F:phosphopantetheine binding"/>
    <property type="evidence" value="ECO:0007669"/>
    <property type="project" value="TreeGrafter"/>
</dbReference>
<dbReference type="Pfam" id="PF00501">
    <property type="entry name" value="AMP-binding"/>
    <property type="match status" value="1"/>
</dbReference>
<dbReference type="SUPFAM" id="SSF47336">
    <property type="entry name" value="ACP-like"/>
    <property type="match status" value="1"/>
</dbReference>
<dbReference type="PROSITE" id="PS50075">
    <property type="entry name" value="CARRIER"/>
    <property type="match status" value="1"/>
</dbReference>
<dbReference type="GO" id="GO:0044550">
    <property type="term" value="P:secondary metabolite biosynthetic process"/>
    <property type="evidence" value="ECO:0007669"/>
    <property type="project" value="TreeGrafter"/>
</dbReference>
<feature type="domain" description="Carrier" evidence="4">
    <location>
        <begin position="416"/>
        <end position="483"/>
    </location>
</feature>
<accession>A0A1Y1ZMS9</accession>
<dbReference type="GO" id="GO:0043041">
    <property type="term" value="P:amino acid activation for nonribosomal peptide biosynthetic process"/>
    <property type="evidence" value="ECO:0007669"/>
    <property type="project" value="TreeGrafter"/>
</dbReference>
<proteinExistence type="predicted"/>
<dbReference type="InterPro" id="IPR009081">
    <property type="entry name" value="PP-bd_ACP"/>
</dbReference>
<evidence type="ECO:0000259" key="4">
    <source>
        <dbReference type="PROSITE" id="PS50075"/>
    </source>
</evidence>
<dbReference type="Gene3D" id="3.30.300.30">
    <property type="match status" value="1"/>
</dbReference>
<sequence length="483" mass="52839">MRYPGVNAIDVSVQCTGPNPRIGPGIPKDHAMVLYTSGSTNTPKGIILRHEGILNLVESVGQVYNLDEMTCALQQSAATFDMCYAQMFMSLGYGGSVVLLPRDLRGDPLAIPEIIAREGVTFTNATPTEYSSWLRYGNSDLMRNSQWNTAISGGEHVRATLLQQFQQLGLSTLRVFNSYGPTEITWGVTSGELLHGKERIQKSGISAGNVLPNYSVYLLDGDLRSVPPGIPGEIYIGGPGVAAGYLNDPSLSSERFKRDIFAPQHLAAKGWTMMHRTGDSGRWNRDGTLVIEGRTGDDTQVKLRGFRFDLRDIEHAIIDAAANSISEAVVSVRRSSLNDPEFLVAHVKVDRPPDLEDRAQLLRSLPSLLPLPHYMLPLAVLPVEEFPRTTSSKLDRRAVAALPLPAPTHGVQDPDVGLNDDQRQLRDIWLSVIPVTPQEPIVPTTDFFHIGGTSLLLVQLQAALKKKLGVKVQLAKLLKASML</sequence>
<feature type="non-terminal residue" evidence="5">
    <location>
        <position position="483"/>
    </location>
</feature>
<dbReference type="InterPro" id="IPR000873">
    <property type="entry name" value="AMP-dep_synth/lig_dom"/>
</dbReference>
<gene>
    <name evidence="5" type="ORF">BCR34DRAFT_484067</name>
</gene>
<dbReference type="InterPro" id="IPR045851">
    <property type="entry name" value="AMP-bd_C_sf"/>
</dbReference>